<comment type="similarity">
    <text evidence="2">Belongs to the binding-protein-dependent transport system permease family. FecCD subfamily.</text>
</comment>
<dbReference type="GO" id="GO:0022857">
    <property type="term" value="F:transmembrane transporter activity"/>
    <property type="evidence" value="ECO:0007669"/>
    <property type="project" value="InterPro"/>
</dbReference>
<feature type="transmembrane region" description="Helical" evidence="8">
    <location>
        <begin position="255"/>
        <end position="281"/>
    </location>
</feature>
<keyword evidence="10" id="KW-1185">Reference proteome</keyword>
<feature type="transmembrane region" description="Helical" evidence="8">
    <location>
        <begin position="136"/>
        <end position="155"/>
    </location>
</feature>
<sequence>MKQKNVLRNAYFKNYRQKMMMITAMLILICLTAGISLSHGSMEIGFRAVWSMLWQICTEGYTDEDPRQTIIMVLRLPRVVMGALAGFGLGVAGAVFQGVLRNPLASPTTLGVSAAAGLGAALALIFNIGFAGKNFLVVGNAFVFSMIPAMVIFSIARFRQATPEMMILSGIGMFYIFGAVTSILEFLAAQDALKAMVVWLMGSLGRAKWGEIMITAIVLGISTPLVIWRSWDLNLMSLGDDAAKSLGTNPDRSRLILMAIASLITATVICFTGMIGFIGLVSPHICRMFIGADNRMLVPVSGVFGAAFLIASDLVSRTIISPVIIPVGIITSCVGGPLFLYLIMTKKKQYW</sequence>
<protein>
    <submittedName>
        <fullName evidence="9">Putative ABC transporter permease protein</fullName>
    </submittedName>
</protein>
<keyword evidence="7 8" id="KW-0472">Membrane</keyword>
<evidence type="ECO:0000256" key="2">
    <source>
        <dbReference type="ARBA" id="ARBA00007935"/>
    </source>
</evidence>
<proteinExistence type="inferred from homology"/>
<gene>
    <name evidence="9" type="ORF">Dpo_1c04570</name>
</gene>
<feature type="transmembrane region" description="Helical" evidence="8">
    <location>
        <begin position="323"/>
        <end position="344"/>
    </location>
</feature>
<dbReference type="FunFam" id="1.10.3470.10:FF:000001">
    <property type="entry name" value="Vitamin B12 ABC transporter permease BtuC"/>
    <property type="match status" value="1"/>
</dbReference>
<dbReference type="PANTHER" id="PTHR30472:SF25">
    <property type="entry name" value="ABC TRANSPORTER PERMEASE PROTEIN MJ0876-RELATED"/>
    <property type="match status" value="1"/>
</dbReference>
<evidence type="ECO:0000256" key="7">
    <source>
        <dbReference type="ARBA" id="ARBA00023136"/>
    </source>
</evidence>
<organism evidence="9 10">
    <name type="scientific">Desulfotignum phosphitoxidans DSM 13687</name>
    <dbReference type="NCBI Taxonomy" id="1286635"/>
    <lineage>
        <taxon>Bacteria</taxon>
        <taxon>Pseudomonadati</taxon>
        <taxon>Thermodesulfobacteriota</taxon>
        <taxon>Desulfobacteria</taxon>
        <taxon>Desulfobacterales</taxon>
        <taxon>Desulfobacteraceae</taxon>
        <taxon>Desulfotignum</taxon>
    </lineage>
</organism>
<reference evidence="9 10" key="1">
    <citation type="journal article" date="2013" name="Genome Announc.">
        <title>Draft Genome Sequence of Desulfotignum phosphitoxidans DSM 13687 Strain FiPS-3.</title>
        <authorList>
            <person name="Poehlein A."/>
            <person name="Daniel R."/>
            <person name="Simeonova D.D."/>
        </authorList>
    </citation>
    <scope>NUCLEOTIDE SEQUENCE [LARGE SCALE GENOMIC DNA]</scope>
    <source>
        <strain evidence="9 10">DSM 13687</strain>
    </source>
</reference>
<dbReference type="Pfam" id="PF01032">
    <property type="entry name" value="FecCD"/>
    <property type="match status" value="1"/>
</dbReference>
<dbReference type="EMBL" id="APJX01000001">
    <property type="protein sequence ID" value="EMS81316.1"/>
    <property type="molecule type" value="Genomic_DNA"/>
</dbReference>
<dbReference type="GO" id="GO:0005886">
    <property type="term" value="C:plasma membrane"/>
    <property type="evidence" value="ECO:0007669"/>
    <property type="project" value="UniProtKB-SubCell"/>
</dbReference>
<dbReference type="SUPFAM" id="SSF81345">
    <property type="entry name" value="ABC transporter involved in vitamin B12 uptake, BtuC"/>
    <property type="match status" value="1"/>
</dbReference>
<keyword evidence="5 8" id="KW-0812">Transmembrane</keyword>
<accession>S0G7Z5</accession>
<dbReference type="CDD" id="cd06550">
    <property type="entry name" value="TM_ABC_iron-siderophores_like"/>
    <property type="match status" value="1"/>
</dbReference>
<dbReference type="Proteomes" id="UP000014216">
    <property type="component" value="Unassembled WGS sequence"/>
</dbReference>
<keyword evidence="4" id="KW-1003">Cell membrane</keyword>
<dbReference type="InterPro" id="IPR000522">
    <property type="entry name" value="ABC_transptr_permease_BtuC"/>
</dbReference>
<name>S0G7Z5_9BACT</name>
<keyword evidence="6 8" id="KW-1133">Transmembrane helix</keyword>
<dbReference type="OrthoDB" id="9782305at2"/>
<feature type="transmembrane region" description="Helical" evidence="8">
    <location>
        <begin position="112"/>
        <end position="130"/>
    </location>
</feature>
<evidence type="ECO:0000256" key="8">
    <source>
        <dbReference type="SAM" id="Phobius"/>
    </source>
</evidence>
<evidence type="ECO:0000313" key="9">
    <source>
        <dbReference type="EMBL" id="EMS81316.1"/>
    </source>
</evidence>
<evidence type="ECO:0000256" key="5">
    <source>
        <dbReference type="ARBA" id="ARBA00022692"/>
    </source>
</evidence>
<evidence type="ECO:0000256" key="3">
    <source>
        <dbReference type="ARBA" id="ARBA00022448"/>
    </source>
</evidence>
<feature type="transmembrane region" description="Helical" evidence="8">
    <location>
        <begin position="296"/>
        <end position="316"/>
    </location>
</feature>
<dbReference type="PANTHER" id="PTHR30472">
    <property type="entry name" value="FERRIC ENTEROBACTIN TRANSPORT SYSTEM PERMEASE PROTEIN"/>
    <property type="match status" value="1"/>
</dbReference>
<feature type="transmembrane region" description="Helical" evidence="8">
    <location>
        <begin position="79"/>
        <end position="100"/>
    </location>
</feature>
<dbReference type="AlphaFoldDB" id="S0G7Z5"/>
<evidence type="ECO:0000256" key="1">
    <source>
        <dbReference type="ARBA" id="ARBA00004651"/>
    </source>
</evidence>
<evidence type="ECO:0000256" key="4">
    <source>
        <dbReference type="ARBA" id="ARBA00022475"/>
    </source>
</evidence>
<keyword evidence="3" id="KW-0813">Transport</keyword>
<evidence type="ECO:0000313" key="10">
    <source>
        <dbReference type="Proteomes" id="UP000014216"/>
    </source>
</evidence>
<comment type="caution">
    <text evidence="9">The sequence shown here is derived from an EMBL/GenBank/DDBJ whole genome shotgun (WGS) entry which is preliminary data.</text>
</comment>
<dbReference type="Gene3D" id="1.10.3470.10">
    <property type="entry name" value="ABC transporter involved in vitamin B12 uptake, BtuC"/>
    <property type="match status" value="1"/>
</dbReference>
<feature type="transmembrane region" description="Helical" evidence="8">
    <location>
        <begin position="209"/>
        <end position="228"/>
    </location>
</feature>
<dbReference type="GO" id="GO:0033214">
    <property type="term" value="P:siderophore-iron import into cell"/>
    <property type="evidence" value="ECO:0007669"/>
    <property type="project" value="TreeGrafter"/>
</dbReference>
<dbReference type="InterPro" id="IPR037294">
    <property type="entry name" value="ABC_BtuC-like"/>
</dbReference>
<feature type="transmembrane region" description="Helical" evidence="8">
    <location>
        <begin position="167"/>
        <end position="189"/>
    </location>
</feature>
<comment type="subcellular location">
    <subcellularLocation>
        <location evidence="1">Cell membrane</location>
        <topology evidence="1">Multi-pass membrane protein</topology>
    </subcellularLocation>
</comment>
<evidence type="ECO:0000256" key="6">
    <source>
        <dbReference type="ARBA" id="ARBA00022989"/>
    </source>
</evidence>
<dbReference type="PATRIC" id="fig|1286635.3.peg.482"/>